<keyword evidence="4" id="KW-1185">Reference proteome</keyword>
<feature type="compositionally biased region" description="Basic and acidic residues" evidence="1">
    <location>
        <begin position="246"/>
        <end position="256"/>
    </location>
</feature>
<feature type="region of interest" description="Disordered" evidence="1">
    <location>
        <begin position="83"/>
        <end position="256"/>
    </location>
</feature>
<feature type="compositionally biased region" description="Basic and acidic residues" evidence="1">
    <location>
        <begin position="137"/>
        <end position="169"/>
    </location>
</feature>
<feature type="compositionally biased region" description="Low complexity" evidence="1">
    <location>
        <begin position="176"/>
        <end position="189"/>
    </location>
</feature>
<proteinExistence type="predicted"/>
<gene>
    <name evidence="3" type="ORF">FHS31_000924</name>
</gene>
<evidence type="ECO:0000259" key="2">
    <source>
        <dbReference type="Pfam" id="PF13763"/>
    </source>
</evidence>
<name>A0ABX0TP69_9SPHN</name>
<comment type="caution">
    <text evidence="3">The sequence shown here is derived from an EMBL/GenBank/DDBJ whole genome shotgun (WGS) entry which is preliminary data.</text>
</comment>
<dbReference type="RefSeq" id="WP_167072203.1">
    <property type="nucleotide sequence ID" value="NZ_JAAOZC010000002.1"/>
</dbReference>
<dbReference type="InterPro" id="IPR025430">
    <property type="entry name" value="DUF4167"/>
</dbReference>
<reference evidence="3 4" key="1">
    <citation type="submission" date="2020-03" db="EMBL/GenBank/DDBJ databases">
        <title>Genomic Encyclopedia of Type Strains, Phase III (KMG-III): the genomes of soil and plant-associated and newly described type strains.</title>
        <authorList>
            <person name="Whitman W."/>
        </authorList>
    </citation>
    <scope>NUCLEOTIDE SEQUENCE [LARGE SCALE GENOMIC DNA]</scope>
    <source>
        <strain evidence="3 4">CECT 8804</strain>
    </source>
</reference>
<feature type="domain" description="DUF4167" evidence="2">
    <location>
        <begin position="9"/>
        <end position="82"/>
    </location>
</feature>
<feature type="region of interest" description="Disordered" evidence="1">
    <location>
        <begin position="1"/>
        <end position="33"/>
    </location>
</feature>
<evidence type="ECO:0000313" key="4">
    <source>
        <dbReference type="Proteomes" id="UP000727456"/>
    </source>
</evidence>
<dbReference type="Proteomes" id="UP000727456">
    <property type="component" value="Unassembled WGS sequence"/>
</dbReference>
<dbReference type="EMBL" id="JAAOZC010000002">
    <property type="protein sequence ID" value="NIJ07328.1"/>
    <property type="molecule type" value="Genomic_DNA"/>
</dbReference>
<organism evidence="3 4">
    <name type="scientific">Sphingomonas vulcanisoli</name>
    <dbReference type="NCBI Taxonomy" id="1658060"/>
    <lineage>
        <taxon>Bacteria</taxon>
        <taxon>Pseudomonadati</taxon>
        <taxon>Pseudomonadota</taxon>
        <taxon>Alphaproteobacteria</taxon>
        <taxon>Sphingomonadales</taxon>
        <taxon>Sphingomonadaceae</taxon>
        <taxon>Sphingomonas</taxon>
    </lineage>
</organism>
<evidence type="ECO:0000256" key="1">
    <source>
        <dbReference type="SAM" id="MobiDB-lite"/>
    </source>
</evidence>
<accession>A0ABX0TP69</accession>
<protein>
    <recommendedName>
        <fullName evidence="2">DUF4167 domain-containing protein</fullName>
    </recommendedName>
</protein>
<feature type="compositionally biased region" description="Basic and acidic residues" evidence="1">
    <location>
        <begin position="198"/>
        <end position="212"/>
    </location>
</feature>
<evidence type="ECO:0000313" key="3">
    <source>
        <dbReference type="EMBL" id="NIJ07328.1"/>
    </source>
</evidence>
<sequence length="256" mass="28989">MINNRQNGRRRGRGGQQVRNGQPGGQDRGNRIDNRARGNAAQLLEKYKNLAGEAQRQGDRVNTEYYLQFADHYFRVLSESRARFEEQRPQRSDGGREDFGNDGDYADEGQRFESRGGQSPGDNWNDSEDEGFAPQQPERRVEQPRYEERPQREERAPREDRAPREEGDRRPRRQRNANGNGNGNAPYANGGNGNGHAAETEEQRESRIEVDRLPAGFGAAPVVIDEGTADAPAEEAAPRRRRAPRRPREETPAVEV</sequence>
<feature type="compositionally biased region" description="Basic and acidic residues" evidence="1">
    <location>
        <begin position="83"/>
        <end position="99"/>
    </location>
</feature>
<dbReference type="Pfam" id="PF13763">
    <property type="entry name" value="DUF4167"/>
    <property type="match status" value="1"/>
</dbReference>